<feature type="binding site" evidence="7">
    <location>
        <position position="177"/>
    </location>
    <ligand>
        <name>Fe cation</name>
        <dbReference type="ChEBI" id="CHEBI:24875"/>
        <label>1</label>
    </ligand>
</feature>
<evidence type="ECO:0000313" key="13">
    <source>
        <dbReference type="Proteomes" id="UP001387110"/>
    </source>
</evidence>
<comment type="similarity">
    <text evidence="5">Belongs to the YmdB-like family.</text>
</comment>
<evidence type="ECO:0000313" key="8">
    <source>
        <dbReference type="EMBL" id="KSU49341.1"/>
    </source>
</evidence>
<dbReference type="PANTHER" id="PTHR36303">
    <property type="entry name" value="2',3'-CYCLIC-NUCLEOTIDE 2'-PHOSPHODIESTERASE"/>
    <property type="match status" value="1"/>
</dbReference>
<keyword evidence="2 7" id="KW-0479">Metal-binding</keyword>
<organism evidence="8 11">
    <name type="scientific">Exiguobacterium indicum</name>
    <dbReference type="NCBI Taxonomy" id="296995"/>
    <lineage>
        <taxon>Bacteria</taxon>
        <taxon>Bacillati</taxon>
        <taxon>Bacillota</taxon>
        <taxon>Bacilli</taxon>
        <taxon>Bacillales</taxon>
        <taxon>Bacillales Family XII. Incertae Sedis</taxon>
        <taxon>Exiguobacterium</taxon>
    </lineage>
</organism>
<keyword evidence="3" id="KW-0378">Hydrolase</keyword>
<dbReference type="EMBL" id="LNQL01000002">
    <property type="protein sequence ID" value="KSU49341.1"/>
    <property type="molecule type" value="Genomic_DNA"/>
</dbReference>
<dbReference type="EMBL" id="LDQV01000016">
    <property type="protein sequence ID" value="KTR27339.1"/>
    <property type="molecule type" value="Genomic_DNA"/>
</dbReference>
<dbReference type="CDD" id="cd07382">
    <property type="entry name" value="MPP_DR1281"/>
    <property type="match status" value="1"/>
</dbReference>
<evidence type="ECO:0000313" key="9">
    <source>
        <dbReference type="EMBL" id="KTR27339.1"/>
    </source>
</evidence>
<dbReference type="AlphaFoldDB" id="A0A0V8GGF1"/>
<feature type="binding site" evidence="7">
    <location>
        <position position="39"/>
    </location>
    <ligand>
        <name>Fe cation</name>
        <dbReference type="ChEBI" id="CHEBI:24875"/>
        <label>2</label>
    </ligand>
</feature>
<dbReference type="RefSeq" id="WP_023467704.1">
    <property type="nucleotide sequence ID" value="NZ_FMYN01000002.1"/>
</dbReference>
<dbReference type="GO" id="GO:0004113">
    <property type="term" value="F:2',3'-cyclic-nucleotide 3'-phosphodiesterase activity"/>
    <property type="evidence" value="ECO:0007669"/>
    <property type="project" value="TreeGrafter"/>
</dbReference>
<dbReference type="Proteomes" id="UP000072605">
    <property type="component" value="Unassembled WGS sequence"/>
</dbReference>
<proteinExistence type="inferred from homology"/>
<comment type="cofactor">
    <cofactor evidence="1">
        <name>Fe(3+)</name>
        <dbReference type="ChEBI" id="CHEBI:29034"/>
    </cofactor>
</comment>
<dbReference type="OrthoDB" id="9801109at2"/>
<gene>
    <name evidence="8" type="ORF">AS033_08220</name>
    <name evidence="9" type="ORF">RSA11_06320</name>
    <name evidence="10" type="ORF">SZL87_09230</name>
</gene>
<accession>A0A0V8GGF1</accession>
<feature type="active site" description="Proton donor" evidence="6">
    <location>
        <position position="68"/>
    </location>
</feature>
<evidence type="ECO:0000313" key="12">
    <source>
        <dbReference type="Proteomes" id="UP000072605"/>
    </source>
</evidence>
<evidence type="ECO:0000256" key="7">
    <source>
        <dbReference type="PIRSR" id="PIRSR004789-51"/>
    </source>
</evidence>
<name>A0A0V8GGF1_9BACL</name>
<dbReference type="Proteomes" id="UP000053797">
    <property type="component" value="Unassembled WGS sequence"/>
</dbReference>
<evidence type="ECO:0000256" key="6">
    <source>
        <dbReference type="PIRSR" id="PIRSR004789-50"/>
    </source>
</evidence>
<dbReference type="PANTHER" id="PTHR36303:SF1">
    <property type="entry name" value="2',3'-CYCLIC-NUCLEOTIDE 2'-PHOSPHODIESTERASE"/>
    <property type="match status" value="1"/>
</dbReference>
<reference evidence="9 12" key="2">
    <citation type="journal article" date="2016" name="Front. Microbiol.">
        <title>Genomic Resource of Rice Seed Associated Bacteria.</title>
        <authorList>
            <person name="Midha S."/>
            <person name="Bansal K."/>
            <person name="Sharma S."/>
            <person name="Kumar N."/>
            <person name="Patil P.P."/>
            <person name="Chaudhry V."/>
            <person name="Patil P.B."/>
        </authorList>
    </citation>
    <scope>NUCLEOTIDE SEQUENCE [LARGE SCALE GENOMIC DNA]</scope>
    <source>
        <strain evidence="9 12">RSA11</strain>
    </source>
</reference>
<feature type="binding site" evidence="7">
    <location>
        <position position="39"/>
    </location>
    <ligand>
        <name>Fe cation</name>
        <dbReference type="ChEBI" id="CHEBI:24875"/>
        <label>1</label>
    </ligand>
</feature>
<dbReference type="NCBIfam" id="TIGR00282">
    <property type="entry name" value="TIGR00282 family metallophosphoesterase"/>
    <property type="match status" value="1"/>
</dbReference>
<dbReference type="GO" id="GO:0046872">
    <property type="term" value="F:metal ion binding"/>
    <property type="evidence" value="ECO:0007669"/>
    <property type="project" value="UniProtKB-KW"/>
</dbReference>
<feature type="binding site" evidence="7">
    <location>
        <position position="8"/>
    </location>
    <ligand>
        <name>Fe cation</name>
        <dbReference type="ChEBI" id="CHEBI:24875"/>
        <label>1</label>
    </ligand>
</feature>
<dbReference type="GeneID" id="90836202"/>
<dbReference type="Proteomes" id="UP001387110">
    <property type="component" value="Unassembled WGS sequence"/>
</dbReference>
<protein>
    <submittedName>
        <fullName evidence="8 10">Metallophosphoesterase</fullName>
    </submittedName>
</protein>
<dbReference type="SUPFAM" id="SSF56300">
    <property type="entry name" value="Metallo-dependent phosphatases"/>
    <property type="match status" value="1"/>
</dbReference>
<evidence type="ECO:0000256" key="2">
    <source>
        <dbReference type="ARBA" id="ARBA00022723"/>
    </source>
</evidence>
<evidence type="ECO:0000256" key="5">
    <source>
        <dbReference type="ARBA" id="ARBA00061401"/>
    </source>
</evidence>
<evidence type="ECO:0000256" key="4">
    <source>
        <dbReference type="ARBA" id="ARBA00023004"/>
    </source>
</evidence>
<keyword evidence="4" id="KW-0408">Iron</keyword>
<dbReference type="Gene3D" id="3.60.21.10">
    <property type="match status" value="1"/>
</dbReference>
<reference evidence="10 13" key="3">
    <citation type="submission" date="2023-12" db="EMBL/GenBank/DDBJ databases">
        <authorList>
            <person name="Easwaran N."/>
            <person name="Lazarus H.P.S."/>
        </authorList>
    </citation>
    <scope>NUCLEOTIDE SEQUENCE [LARGE SCALE GENOMIC DNA]</scope>
    <source>
        <strain evidence="10 13">VIT-2023</strain>
    </source>
</reference>
<dbReference type="Pfam" id="PF13277">
    <property type="entry name" value="YmdB"/>
    <property type="match status" value="1"/>
</dbReference>
<comment type="caution">
    <text evidence="8">The sequence shown here is derived from an EMBL/GenBank/DDBJ whole genome shotgun (WGS) entry which is preliminary data.</text>
</comment>
<dbReference type="EMBL" id="JBAWKY010000002">
    <property type="protein sequence ID" value="MEI4462603.1"/>
    <property type="molecule type" value="Genomic_DNA"/>
</dbReference>
<reference evidence="8 11" key="1">
    <citation type="journal article" date="2015" name="Int. J. Syst. Evol. Microbiol.">
        <title>Exiguobacterium enclense sp. nov., isolated from sediment.</title>
        <authorList>
            <person name="Dastager S.G."/>
            <person name="Mawlankar R."/>
            <person name="Sonalkar V.V."/>
            <person name="Thorat M.N."/>
            <person name="Mual P."/>
            <person name="Verma A."/>
            <person name="Krishnamurthi S."/>
            <person name="Tang S.K."/>
            <person name="Li W.J."/>
        </authorList>
    </citation>
    <scope>NUCLEOTIDE SEQUENCE [LARGE SCALE GENOMIC DNA]</scope>
    <source>
        <strain evidence="8 11">NIO-1109</strain>
    </source>
</reference>
<feature type="binding site" evidence="7">
    <location>
        <position position="150"/>
    </location>
    <ligand>
        <name>Fe cation</name>
        <dbReference type="ChEBI" id="CHEBI:24875"/>
        <label>2</label>
    </ligand>
</feature>
<dbReference type="PIRSF" id="PIRSF004789">
    <property type="entry name" value="DR1281"/>
    <property type="match status" value="1"/>
</dbReference>
<sequence>MKILFIGDVVGAPGRHILQQFTARLKAKYNPNVMLVNGENAAHGRGITKSIYHQFLELGFHGITMGNHTFDNRDIFDWIDDADRIVRPANYPEGTPGRGMMIVKAGNKKIAVINVQGTVFLPPLGDPFRTVDALIAEVEGKVDAIFVDVHAEATSEKIAMGYHLDGRVQAVVGTHTHVQTADERVLDGGTAYITDVGMTGPLNGVLGMRQEDVLRKFKTQLPTRFEVAEGREQLNGVLIHIDDTTKKATKIERIHLTDQSVFFD</sequence>
<dbReference type="InterPro" id="IPR005235">
    <property type="entry name" value="YmdB-like"/>
</dbReference>
<feature type="binding site" evidence="7">
    <location>
        <position position="40"/>
    </location>
    <ligand>
        <name>Fe cation</name>
        <dbReference type="ChEBI" id="CHEBI:24875"/>
        <label>1</label>
    </ligand>
</feature>
<feature type="binding site" evidence="7">
    <location>
        <position position="175"/>
    </location>
    <ligand>
        <name>Fe cation</name>
        <dbReference type="ChEBI" id="CHEBI:24875"/>
        <label>2</label>
    </ligand>
</feature>
<feature type="binding site" evidence="7">
    <location>
        <position position="67"/>
    </location>
    <ligand>
        <name>Fe cation</name>
        <dbReference type="ChEBI" id="CHEBI:24875"/>
        <label>2</label>
    </ligand>
</feature>
<evidence type="ECO:0000256" key="1">
    <source>
        <dbReference type="ARBA" id="ARBA00001965"/>
    </source>
</evidence>
<evidence type="ECO:0000313" key="11">
    <source>
        <dbReference type="Proteomes" id="UP000053797"/>
    </source>
</evidence>
<dbReference type="FunFam" id="3.60.21.10:FF:000016">
    <property type="entry name" value="Putative metallophosphoesterase"/>
    <property type="match status" value="1"/>
</dbReference>
<keyword evidence="13" id="KW-1185">Reference proteome</keyword>
<dbReference type="InterPro" id="IPR029052">
    <property type="entry name" value="Metallo-depent_PP-like"/>
</dbReference>
<evidence type="ECO:0000256" key="3">
    <source>
        <dbReference type="ARBA" id="ARBA00022801"/>
    </source>
</evidence>
<evidence type="ECO:0000313" key="10">
    <source>
        <dbReference type="EMBL" id="MEI4462603.1"/>
    </source>
</evidence>